<dbReference type="Pfam" id="PF17899">
    <property type="entry name" value="Peptidase_M61_N"/>
    <property type="match status" value="1"/>
</dbReference>
<proteinExistence type="predicted"/>
<dbReference type="Gene3D" id="2.60.40.3650">
    <property type="match status" value="1"/>
</dbReference>
<sequence length="587" mass="64401">MQLAYRVTLDPDRHQLQVELDIQDLSPCELSLLTPTWVPGDYGFQTYGRDVFAVRATDPSSGRDLRVRRNGWSGYTVEQHRGALHVRYRASAASVDFSEACGVLGDTNGVLLGTRYLHVAAQTGACTVRYQVPDGWAIHHPAGAAPLGDNTWRYADYAQLLDTPVCFGHFERITRQVRGTTFHHVFLTRAVGFDTGVQRFLDALEAVAEAYFEMFGAFPFEDYTYVLSFNPNDSWGLEHLSGTMVGLDPATFYDADQYKISIRVCAHELFHAWNVRRLRPAPLGHLHWQCGCFSEGLWVAEGFTRYYEFLVCTRTGVYSPAQFFSAVVNYYTHLAALPAYAQVSPVDASSASYLNHDKYPGRANSAIDYYDAGMVIAFETDVQLRTLAAPSASLDSVFAAFYSAYAGKGAGYGVEQICSFFDERLPGLGARLHAQATLPGRLALPDVLQQLGFQVDIGDVPYLGLILSGDSGPCIDSVLDGSPASGSGLAAEDVIVAVDGYPFSPQALAWAAAHPGQVRLDVLRGNQPHRYSVTPSRRTTLTGLRWAGSAAQAQAIAHWLRSAFAPAQDQAIALEFYENFHGIETVL</sequence>
<dbReference type="Proteomes" id="UP000046187">
    <property type="component" value="Unassembled WGS sequence"/>
</dbReference>
<dbReference type="SUPFAM" id="SSF50156">
    <property type="entry name" value="PDZ domain-like"/>
    <property type="match status" value="1"/>
</dbReference>
<dbReference type="Gene3D" id="1.10.390.10">
    <property type="entry name" value="Neutral Protease Domain 2"/>
    <property type="match status" value="1"/>
</dbReference>
<dbReference type="Pfam" id="PF05299">
    <property type="entry name" value="Peptidase_M61"/>
    <property type="match status" value="1"/>
</dbReference>
<evidence type="ECO:0000313" key="2">
    <source>
        <dbReference type="EMBL" id="CTP84208.1"/>
    </source>
</evidence>
<dbReference type="Gene3D" id="2.30.42.10">
    <property type="match status" value="1"/>
</dbReference>
<dbReference type="EMBL" id="CXOI01000014">
    <property type="protein sequence ID" value="CTP84208.1"/>
    <property type="molecule type" value="Genomic_DNA"/>
</dbReference>
<dbReference type="InterPro" id="IPR036034">
    <property type="entry name" value="PDZ_sf"/>
</dbReference>
<evidence type="ECO:0000259" key="1">
    <source>
        <dbReference type="PROSITE" id="PS50106"/>
    </source>
</evidence>
<dbReference type="SUPFAM" id="SSF55486">
    <property type="entry name" value="Metalloproteases ('zincins'), catalytic domain"/>
    <property type="match status" value="1"/>
</dbReference>
<dbReference type="RefSeq" id="WP_053834434.1">
    <property type="nucleotide sequence ID" value="NZ_CXOI01000014.1"/>
</dbReference>
<protein>
    <recommendedName>
        <fullName evidence="1">PDZ domain-containing protein</fullName>
    </recommendedName>
</protein>
<reference evidence="3" key="1">
    <citation type="submission" date="2015-07" db="EMBL/GenBank/DDBJ databases">
        <authorList>
            <person name="Wibberg D."/>
        </authorList>
    </citation>
    <scope>NUCLEOTIDE SEQUENCE [LARGE SCALE GENOMIC DNA]</scope>
</reference>
<dbReference type="InterPro" id="IPR001478">
    <property type="entry name" value="PDZ"/>
</dbReference>
<dbReference type="InterPro" id="IPR027268">
    <property type="entry name" value="Peptidase_M4/M1_CTD_sf"/>
</dbReference>
<dbReference type="InterPro" id="IPR007963">
    <property type="entry name" value="Peptidase_M61_catalytic"/>
</dbReference>
<dbReference type="InterPro" id="IPR040756">
    <property type="entry name" value="Peptidase_M61_N"/>
</dbReference>
<name>A0A0K2ZF31_9XANT</name>
<dbReference type="SMART" id="SM00228">
    <property type="entry name" value="PDZ"/>
    <property type="match status" value="1"/>
</dbReference>
<accession>A0A0K2ZF31</accession>
<organism evidence="2 3">
    <name type="scientific">Xanthomonas graminis pv. arrhenatheri LMG 727</name>
    <dbReference type="NCBI Taxonomy" id="1195923"/>
    <lineage>
        <taxon>Bacteria</taxon>
        <taxon>Pseudomonadati</taxon>
        <taxon>Pseudomonadota</taxon>
        <taxon>Gammaproteobacteria</taxon>
        <taxon>Lysobacterales</taxon>
        <taxon>Lysobacteraceae</taxon>
        <taxon>Xanthomonas</taxon>
        <taxon>Xanthomonas translucens group</taxon>
        <taxon>Xanthomonas graminis</taxon>
    </lineage>
</organism>
<dbReference type="InterPro" id="IPR024191">
    <property type="entry name" value="Peptidase_M61"/>
</dbReference>
<evidence type="ECO:0000313" key="3">
    <source>
        <dbReference type="Proteomes" id="UP000046187"/>
    </source>
</evidence>
<gene>
    <name evidence="2" type="ORF">XTALMG727_0901</name>
</gene>
<dbReference type="PROSITE" id="PS50106">
    <property type="entry name" value="PDZ"/>
    <property type="match status" value="1"/>
</dbReference>
<feature type="domain" description="PDZ" evidence="1">
    <location>
        <begin position="458"/>
        <end position="526"/>
    </location>
</feature>
<dbReference type="PIRSF" id="PIRSF016493">
    <property type="entry name" value="Glycyl_aminpptds"/>
    <property type="match status" value="1"/>
</dbReference>
<keyword evidence="3" id="KW-1185">Reference proteome</keyword>
<dbReference type="AlphaFoldDB" id="A0A0K2ZF31"/>